<proteinExistence type="predicted"/>
<keyword evidence="1" id="KW-1133">Transmembrane helix</keyword>
<evidence type="ECO:0000256" key="1">
    <source>
        <dbReference type="SAM" id="Phobius"/>
    </source>
</evidence>
<evidence type="ECO:0000313" key="2">
    <source>
        <dbReference type="EMBL" id="CRZ04209.1"/>
    </source>
</evidence>
<accession>A0A0H5R7E0</accession>
<protein>
    <submittedName>
        <fullName evidence="2">Uncharacterized protein</fullName>
    </submittedName>
</protein>
<dbReference type="EMBL" id="HACM01003767">
    <property type="protein sequence ID" value="CRZ04209.1"/>
    <property type="molecule type" value="Transcribed_RNA"/>
</dbReference>
<feature type="non-terminal residue" evidence="2">
    <location>
        <position position="1"/>
    </location>
</feature>
<dbReference type="AlphaFoldDB" id="A0A0H5R7E0"/>
<reference evidence="2" key="1">
    <citation type="submission" date="2015-04" db="EMBL/GenBank/DDBJ databases">
        <title>The genome sequence of the plant pathogenic Rhizarian Plasmodiophora brassicae reveals insights in its biotrophic life cycle and the origin of chitin synthesis.</title>
        <authorList>
            <person name="Schwelm A."/>
            <person name="Fogelqvist J."/>
            <person name="Knaust A."/>
            <person name="Julke S."/>
            <person name="Lilja T."/>
            <person name="Dhandapani V."/>
            <person name="Bonilla-Rosso G."/>
            <person name="Karlsson M."/>
            <person name="Shevchenko A."/>
            <person name="Choi S.R."/>
            <person name="Kim H.G."/>
            <person name="Park J.Y."/>
            <person name="Lim Y.P."/>
            <person name="Ludwig-Muller J."/>
            <person name="Dixelius C."/>
        </authorList>
    </citation>
    <scope>NUCLEOTIDE SEQUENCE</scope>
    <source>
        <tissue evidence="2">Potato root galls</tissue>
    </source>
</reference>
<feature type="transmembrane region" description="Helical" evidence="1">
    <location>
        <begin position="21"/>
        <end position="42"/>
    </location>
</feature>
<sequence length="271" mass="30681">SVLKEYKTVCPKFTSCKMASWPLAMILVLIVPFFAHSAMFPYEILVEASSLPADLLVTINQLIAPGTDSSDEANANKNFLDQAIKLGEALPNVHGWIENARFNTDNHIMIEEQVSNSPHILGLNIYLVLRLIDEAKINPHDKYMWKPWTFALDWYYSGFIATAKKLIDDARSPRGQAPFDTSEILVLAEKLDLLTAKAINIILESPNEYQTFVRFLLLVTADGGISDDLKFLLNVEAPRFVELFFRTLQYTETPDAARHALQLFVNHERNP</sequence>
<organism evidence="2">
    <name type="scientific">Spongospora subterranea</name>
    <dbReference type="NCBI Taxonomy" id="70186"/>
    <lineage>
        <taxon>Eukaryota</taxon>
        <taxon>Sar</taxon>
        <taxon>Rhizaria</taxon>
        <taxon>Endomyxa</taxon>
        <taxon>Phytomyxea</taxon>
        <taxon>Plasmodiophorida</taxon>
        <taxon>Plasmodiophoridae</taxon>
        <taxon>Spongospora</taxon>
    </lineage>
</organism>
<name>A0A0H5R7E0_9EUKA</name>
<keyword evidence="1" id="KW-0472">Membrane</keyword>
<keyword evidence="1" id="KW-0812">Transmembrane</keyword>